<dbReference type="PROSITE" id="PS00138">
    <property type="entry name" value="SUBTILASE_SER"/>
    <property type="match status" value="1"/>
</dbReference>
<dbReference type="AlphaFoldDB" id="A8MKI5"/>
<dbReference type="HOGENOM" id="CLU_011263_15_5_9"/>
<feature type="active site" description="Charge relay system" evidence="5 6">
    <location>
        <position position="153"/>
    </location>
</feature>
<protein>
    <submittedName>
        <fullName evidence="10">Peptidase S8 and S53 subtilisin kexin sedolisin</fullName>
    </submittedName>
</protein>
<evidence type="ECO:0000256" key="6">
    <source>
        <dbReference type="PROSITE-ProRule" id="PRU01240"/>
    </source>
</evidence>
<feature type="active site" description="Charge relay system" evidence="5 6">
    <location>
        <position position="118"/>
    </location>
</feature>
<dbReference type="EMBL" id="CP000853">
    <property type="protein sequence ID" value="ABW20317.1"/>
    <property type="molecule type" value="Genomic_DNA"/>
</dbReference>
<organism evidence="10 11">
    <name type="scientific">Alkaliphilus oremlandii (strain OhILAs)</name>
    <name type="common">Clostridium oremlandii (strain OhILAs)</name>
    <dbReference type="NCBI Taxonomy" id="350688"/>
    <lineage>
        <taxon>Bacteria</taxon>
        <taxon>Bacillati</taxon>
        <taxon>Bacillota</taxon>
        <taxon>Clostridia</taxon>
        <taxon>Peptostreptococcales</taxon>
        <taxon>Natronincolaceae</taxon>
        <taxon>Alkaliphilus</taxon>
    </lineage>
</organism>
<dbReference type="Pfam" id="PF00082">
    <property type="entry name" value="Peptidase_S8"/>
    <property type="match status" value="1"/>
</dbReference>
<feature type="active site" description="Charge relay system" evidence="5 6">
    <location>
        <position position="332"/>
    </location>
</feature>
<dbReference type="InterPro" id="IPR000209">
    <property type="entry name" value="Peptidase_S8/S53_dom"/>
</dbReference>
<dbReference type="SUPFAM" id="SSF52743">
    <property type="entry name" value="Subtilisin-like"/>
    <property type="match status" value="1"/>
</dbReference>
<dbReference type="PANTHER" id="PTHR43806">
    <property type="entry name" value="PEPTIDASE S8"/>
    <property type="match status" value="1"/>
</dbReference>
<keyword evidence="2 6" id="KW-0645">Protease</keyword>
<proteinExistence type="inferred from homology"/>
<comment type="similarity">
    <text evidence="1 6 7">Belongs to the peptidase S8 family.</text>
</comment>
<dbReference type="GO" id="GO:0006508">
    <property type="term" value="P:proteolysis"/>
    <property type="evidence" value="ECO:0007669"/>
    <property type="project" value="UniProtKB-KW"/>
</dbReference>
<dbReference type="KEGG" id="aoe:Clos_2786"/>
<evidence type="ECO:0000256" key="3">
    <source>
        <dbReference type="ARBA" id="ARBA00022801"/>
    </source>
</evidence>
<dbReference type="OrthoDB" id="9798386at2"/>
<evidence type="ECO:0000256" key="8">
    <source>
        <dbReference type="SAM" id="Phobius"/>
    </source>
</evidence>
<keyword evidence="4 6" id="KW-0720">Serine protease</keyword>
<dbReference type="InterPro" id="IPR015500">
    <property type="entry name" value="Peptidase_S8_subtilisin-rel"/>
</dbReference>
<dbReference type="PROSITE" id="PS00136">
    <property type="entry name" value="SUBTILASE_ASP"/>
    <property type="match status" value="1"/>
</dbReference>
<feature type="transmembrane region" description="Helical" evidence="8">
    <location>
        <begin position="403"/>
        <end position="425"/>
    </location>
</feature>
<dbReference type="InterPro" id="IPR050131">
    <property type="entry name" value="Peptidase_S8_subtilisin-like"/>
</dbReference>
<dbReference type="InterPro" id="IPR022398">
    <property type="entry name" value="Peptidase_S8_His-AS"/>
</dbReference>
<evidence type="ECO:0000256" key="4">
    <source>
        <dbReference type="ARBA" id="ARBA00022825"/>
    </source>
</evidence>
<dbReference type="STRING" id="350688.Clos_2786"/>
<dbReference type="eggNOG" id="COG1404">
    <property type="taxonomic scope" value="Bacteria"/>
</dbReference>
<gene>
    <name evidence="10" type="ordered locus">Clos_2786</name>
</gene>
<accession>A8MKI5</accession>
<reference evidence="11" key="1">
    <citation type="submission" date="2007-10" db="EMBL/GenBank/DDBJ databases">
        <title>Complete genome of Alkaliphilus oremlandii OhILAs.</title>
        <authorList>
            <person name="Copeland A."/>
            <person name="Lucas S."/>
            <person name="Lapidus A."/>
            <person name="Barry K."/>
            <person name="Detter J.C."/>
            <person name="Glavina del Rio T."/>
            <person name="Hammon N."/>
            <person name="Israni S."/>
            <person name="Dalin E."/>
            <person name="Tice H."/>
            <person name="Pitluck S."/>
            <person name="Chain P."/>
            <person name="Malfatti S."/>
            <person name="Shin M."/>
            <person name="Vergez L."/>
            <person name="Schmutz J."/>
            <person name="Larimer F."/>
            <person name="Land M."/>
            <person name="Hauser L."/>
            <person name="Kyrpides N."/>
            <person name="Mikhailova N."/>
            <person name="Stolz J.F."/>
            <person name="Dawson A."/>
            <person name="Fisher E."/>
            <person name="Crable B."/>
            <person name="Perera E."/>
            <person name="Lisak J."/>
            <person name="Ranganathan M."/>
            <person name="Basu P."/>
            <person name="Richardson P."/>
        </authorList>
    </citation>
    <scope>NUCLEOTIDE SEQUENCE [LARGE SCALE GENOMIC DNA]</scope>
    <source>
        <strain evidence="11">OhILAs</strain>
    </source>
</reference>
<evidence type="ECO:0000256" key="2">
    <source>
        <dbReference type="ARBA" id="ARBA00022670"/>
    </source>
</evidence>
<dbReference type="PROSITE" id="PS00137">
    <property type="entry name" value="SUBTILASE_HIS"/>
    <property type="match status" value="1"/>
</dbReference>
<keyword evidence="8" id="KW-0812">Transmembrane</keyword>
<keyword evidence="3 6" id="KW-0378">Hydrolase</keyword>
<keyword evidence="11" id="KW-1185">Reference proteome</keyword>
<name>A8MKI5_ALKOO</name>
<dbReference type="PROSITE" id="PS51892">
    <property type="entry name" value="SUBTILASE"/>
    <property type="match status" value="1"/>
</dbReference>
<evidence type="ECO:0000313" key="10">
    <source>
        <dbReference type="EMBL" id="ABW20317.1"/>
    </source>
</evidence>
<keyword evidence="8" id="KW-1133">Transmembrane helix</keyword>
<evidence type="ECO:0000256" key="7">
    <source>
        <dbReference type="RuleBase" id="RU003355"/>
    </source>
</evidence>
<dbReference type="GO" id="GO:0004252">
    <property type="term" value="F:serine-type endopeptidase activity"/>
    <property type="evidence" value="ECO:0007669"/>
    <property type="project" value="UniProtKB-UniRule"/>
</dbReference>
<evidence type="ECO:0000256" key="1">
    <source>
        <dbReference type="ARBA" id="ARBA00011073"/>
    </source>
</evidence>
<evidence type="ECO:0000259" key="9">
    <source>
        <dbReference type="Pfam" id="PF00082"/>
    </source>
</evidence>
<dbReference type="PRINTS" id="PR00723">
    <property type="entry name" value="SUBTILISIN"/>
</dbReference>
<sequence length="426" mass="45143">MFGYRDVVEDLVVDRLLNTKEDAIPIIISGRDCNCDDLEAFVSRMGGKVKYKLPIINAIAAYMPSVNVKSMAMERVTEKIYLDDYAYKLMDIASVTVGADLANERGLTGKNVSIAVVDTGVFPHRDLTTPNNRIVAFKDFVGEKREPYDDDGHGTHVAGIVAGNGFSSKGKYMGIAPDANIVGVKVLGGDGGGSISDVIAGVQWVIQNREKYNIKVMTLSLGTKPKGSYTEDPLCKAVHMAVDSGITVVVAAGNSGPNPSTITSPAISPKVITVGACDDRKASNSKNITIANFSSRGPTPDGLKKPDILAPGVGINSLANKQGEYHTLSGTSMATPVVAGCAALLYESNPHITPGAIKETLLSNAHSLGLKPEEQGNGVLNIRNIANKIEPVKKPNPSHPNSFSSGSFLSDNLFIILLIVIIILLL</sequence>
<dbReference type="CDD" id="cd07487">
    <property type="entry name" value="Peptidases_S8_1"/>
    <property type="match status" value="1"/>
</dbReference>
<dbReference type="InterPro" id="IPR036852">
    <property type="entry name" value="Peptidase_S8/S53_dom_sf"/>
</dbReference>
<dbReference type="Proteomes" id="UP000000269">
    <property type="component" value="Chromosome"/>
</dbReference>
<dbReference type="InterPro" id="IPR023828">
    <property type="entry name" value="Peptidase_S8_Ser-AS"/>
</dbReference>
<evidence type="ECO:0000313" key="11">
    <source>
        <dbReference type="Proteomes" id="UP000000269"/>
    </source>
</evidence>
<dbReference type="PANTHER" id="PTHR43806:SF65">
    <property type="entry name" value="SERINE PROTEASE APRX"/>
    <property type="match status" value="1"/>
</dbReference>
<dbReference type="Gene3D" id="3.40.50.200">
    <property type="entry name" value="Peptidase S8/S53 domain"/>
    <property type="match status" value="1"/>
</dbReference>
<evidence type="ECO:0000256" key="5">
    <source>
        <dbReference type="PIRSR" id="PIRSR615500-1"/>
    </source>
</evidence>
<feature type="domain" description="Peptidase S8/S53" evidence="9">
    <location>
        <begin position="109"/>
        <end position="378"/>
    </location>
</feature>
<dbReference type="InterPro" id="IPR023827">
    <property type="entry name" value="Peptidase_S8_Asp-AS"/>
</dbReference>
<dbReference type="RefSeq" id="WP_012160624.1">
    <property type="nucleotide sequence ID" value="NC_009922.1"/>
</dbReference>
<keyword evidence="8" id="KW-0472">Membrane</keyword>